<dbReference type="InterPro" id="IPR001261">
    <property type="entry name" value="ArgE/DapE_CS"/>
</dbReference>
<evidence type="ECO:0000313" key="5">
    <source>
        <dbReference type="Proteomes" id="UP000647491"/>
    </source>
</evidence>
<dbReference type="PANTHER" id="PTHR32494:SF5">
    <property type="entry name" value="ALLANTOATE AMIDOHYDROLASE"/>
    <property type="match status" value="1"/>
</dbReference>
<dbReference type="PANTHER" id="PTHR32494">
    <property type="entry name" value="ALLANTOATE DEIMINASE-RELATED"/>
    <property type="match status" value="1"/>
</dbReference>
<keyword evidence="5" id="KW-1185">Reference proteome</keyword>
<sequence length="408" mass="44570">MSRLNELLHQAGSIGRNGDGSITRVGFSREYFQALELLKEKMEELGMRTETDLVGNLHGILPGTDPKAGIIAIGSHLDTVIRGGLYDGMLGVAGAIEAAARLREEGRRLRHSLEIWGFNMEESSVLGGTFGSRCVTGKIDPDVPGYKEKLEKFGLSPEIVRSVRRDLEDYKCYLEYHIEQGGRLDASGTDIGVVSGIVSVVRYDVTARGMSNHAGTTMMDSRKDALTGMAKLIVGAEKRARELNDTLVFTVGKLSVLPGQENVIPGQAEATFEMRHMDKTMTDQLFADIKRMAEEIPDCTFEFSNSAAKYSTPCDPRLIRLIDQVCEKKNIRHMIMPSGAFHDANPMAQAGVPIGMIFVPSVKGISHQGEEYTAPHHVDLGADVLYETVLELDEKGLEQMGAAAAAIK</sequence>
<dbReference type="NCBIfam" id="TIGR01879">
    <property type="entry name" value="hydantase"/>
    <property type="match status" value="1"/>
</dbReference>
<dbReference type="InterPro" id="IPR011650">
    <property type="entry name" value="Peptidase_M20_dimer"/>
</dbReference>
<dbReference type="EMBL" id="JACRTJ010000016">
    <property type="protein sequence ID" value="MBC8599015.1"/>
    <property type="molecule type" value="Genomic_DNA"/>
</dbReference>
<gene>
    <name evidence="4" type="ORF">H8708_07195</name>
</gene>
<dbReference type="PIRSF" id="PIRSF001235">
    <property type="entry name" value="Amidase_carbamoylase"/>
    <property type="match status" value="1"/>
</dbReference>
<dbReference type="Gene3D" id="3.40.630.10">
    <property type="entry name" value="Zn peptidases"/>
    <property type="match status" value="1"/>
</dbReference>
<proteinExistence type="inferred from homology"/>
<comment type="similarity">
    <text evidence="1">Belongs to the peptidase M20 family.</text>
</comment>
<evidence type="ECO:0000259" key="3">
    <source>
        <dbReference type="Pfam" id="PF07687"/>
    </source>
</evidence>
<dbReference type="SUPFAM" id="SSF53187">
    <property type="entry name" value="Zn-dependent exopeptidases"/>
    <property type="match status" value="1"/>
</dbReference>
<evidence type="ECO:0000256" key="1">
    <source>
        <dbReference type="ARBA" id="ARBA00006153"/>
    </source>
</evidence>
<dbReference type="Pfam" id="PF07687">
    <property type="entry name" value="M20_dimer"/>
    <property type="match status" value="1"/>
</dbReference>
<organism evidence="4 5">
    <name type="scientific">Enterocloster hominis</name>
    <name type="common">ex Liu et al. 2021</name>
    <dbReference type="NCBI Taxonomy" id="2763663"/>
    <lineage>
        <taxon>Bacteria</taxon>
        <taxon>Bacillati</taxon>
        <taxon>Bacillota</taxon>
        <taxon>Clostridia</taxon>
        <taxon>Lachnospirales</taxon>
        <taxon>Lachnospiraceae</taxon>
        <taxon>Enterocloster</taxon>
    </lineage>
</organism>
<dbReference type="SUPFAM" id="SSF55031">
    <property type="entry name" value="Bacterial exopeptidase dimerisation domain"/>
    <property type="match status" value="1"/>
</dbReference>
<reference evidence="4 5" key="1">
    <citation type="submission" date="2020-08" db="EMBL/GenBank/DDBJ databases">
        <title>Genome public.</title>
        <authorList>
            <person name="Liu C."/>
            <person name="Sun Q."/>
        </authorList>
    </citation>
    <scope>NUCLEOTIDE SEQUENCE [LARGE SCALE GENOMIC DNA]</scope>
    <source>
        <strain evidence="4 5">BX10</strain>
    </source>
</reference>
<comment type="caution">
    <text evidence="4">The sequence shown here is derived from an EMBL/GenBank/DDBJ whole genome shotgun (WGS) entry which is preliminary data.</text>
</comment>
<dbReference type="Proteomes" id="UP000647491">
    <property type="component" value="Unassembled WGS sequence"/>
</dbReference>
<dbReference type="InterPro" id="IPR002933">
    <property type="entry name" value="Peptidase_M20"/>
</dbReference>
<dbReference type="PROSITE" id="PS00758">
    <property type="entry name" value="ARGE_DAPE_CPG2_1"/>
    <property type="match status" value="1"/>
</dbReference>
<dbReference type="GO" id="GO:0016787">
    <property type="term" value="F:hydrolase activity"/>
    <property type="evidence" value="ECO:0007669"/>
    <property type="project" value="UniProtKB-KW"/>
</dbReference>
<dbReference type="RefSeq" id="WP_262427427.1">
    <property type="nucleotide sequence ID" value="NZ_JACRTJ010000016.1"/>
</dbReference>
<keyword evidence="2 4" id="KW-0378">Hydrolase</keyword>
<name>A0ABR7NSB3_9FIRM</name>
<dbReference type="InterPro" id="IPR036264">
    <property type="entry name" value="Bact_exopeptidase_dim_dom"/>
</dbReference>
<accession>A0ABR7NSB3</accession>
<evidence type="ECO:0000313" key="4">
    <source>
        <dbReference type="EMBL" id="MBC8599015.1"/>
    </source>
</evidence>
<dbReference type="Pfam" id="PF01546">
    <property type="entry name" value="Peptidase_M20"/>
    <property type="match status" value="1"/>
</dbReference>
<dbReference type="InterPro" id="IPR010158">
    <property type="entry name" value="Amidase_Cbmase"/>
</dbReference>
<evidence type="ECO:0000256" key="2">
    <source>
        <dbReference type="ARBA" id="ARBA00022801"/>
    </source>
</evidence>
<protein>
    <submittedName>
        <fullName evidence="4">Zn-dependent hydrolase</fullName>
    </submittedName>
</protein>
<dbReference type="Gene3D" id="3.30.70.360">
    <property type="match status" value="1"/>
</dbReference>
<feature type="domain" description="Peptidase M20 dimerisation" evidence="3">
    <location>
        <begin position="201"/>
        <end position="295"/>
    </location>
</feature>